<dbReference type="Gene3D" id="3.40.1190.20">
    <property type="match status" value="1"/>
</dbReference>
<accession>H0EAM7</accession>
<dbReference type="GO" id="GO:0004747">
    <property type="term" value="F:ribokinase activity"/>
    <property type="evidence" value="ECO:0007669"/>
    <property type="project" value="UniProtKB-EC"/>
</dbReference>
<dbReference type="OrthoDB" id="9808601at2"/>
<dbReference type="Pfam" id="PF00294">
    <property type="entry name" value="PfkB"/>
    <property type="match status" value="1"/>
</dbReference>
<proteinExistence type="predicted"/>
<evidence type="ECO:0000259" key="3">
    <source>
        <dbReference type="Pfam" id="PF00294"/>
    </source>
</evidence>
<evidence type="ECO:0000313" key="5">
    <source>
        <dbReference type="Proteomes" id="UP000005143"/>
    </source>
</evidence>
<dbReference type="EC" id="2.7.1.15" evidence="4"/>
<dbReference type="Proteomes" id="UP000005143">
    <property type="component" value="Unassembled WGS sequence"/>
</dbReference>
<evidence type="ECO:0000313" key="4">
    <source>
        <dbReference type="EMBL" id="EHN09261.1"/>
    </source>
</evidence>
<dbReference type="RefSeq" id="WP_007578374.1">
    <property type="nucleotide sequence ID" value="NZ_AGUD01000296.1"/>
</dbReference>
<keyword evidence="5" id="KW-1185">Reference proteome</keyword>
<sequence>MTVTVVGSIAFDAVSTPTDSRDRIHGGAAFHFAQAASFFTDVRVVGPVGDDYRDEDVALLGTRGTNTDDVERVAGGKTFFWKGHYHEDLNTRDTITTELGVFETFEPKLSPASAEADVLFLANIVPAIQRAVRAQATKARWVALDSMNLWIDIARDDLVAAIGEVDCLILNDEELAQLTGARTTYSAAQAIFGWDQAPSSIIAKQGSYGAQLFTADGGGFTVPVFPLESVVDPTGAGDTFAGGVVGYVAARLAADPSLIVDRDVLAAALVYGTATASHNVEGFGAERLFELTGDALLERVAKLDSLISFTDVTVPLRG</sequence>
<dbReference type="PANTHER" id="PTHR10584">
    <property type="entry name" value="SUGAR KINASE"/>
    <property type="match status" value="1"/>
</dbReference>
<dbReference type="AlphaFoldDB" id="H0EAM7"/>
<evidence type="ECO:0000256" key="2">
    <source>
        <dbReference type="ARBA" id="ARBA00022777"/>
    </source>
</evidence>
<dbReference type="GO" id="GO:0005829">
    <property type="term" value="C:cytosol"/>
    <property type="evidence" value="ECO:0007669"/>
    <property type="project" value="TreeGrafter"/>
</dbReference>
<dbReference type="PANTHER" id="PTHR10584:SF166">
    <property type="entry name" value="RIBOKINASE"/>
    <property type="match status" value="1"/>
</dbReference>
<protein>
    <submittedName>
        <fullName evidence="4">Ribokinase</fullName>
        <ecNumber evidence="4">2.7.1.15</ecNumber>
    </submittedName>
</protein>
<comment type="caution">
    <text evidence="4">The sequence shown here is derived from an EMBL/GenBank/DDBJ whole genome shotgun (WGS) entry which is preliminary data.</text>
</comment>
<reference evidence="4 5" key="1">
    <citation type="journal article" date="2013" name="Biodegradation">
        <title>Quantitative proteomic analysis of ibuprofen-degrading Patulibacter sp. strain I11.</title>
        <authorList>
            <person name="Almeida B."/>
            <person name="Kjeldal H."/>
            <person name="Lolas I."/>
            <person name="Knudsen A.D."/>
            <person name="Carvalho G."/>
            <person name="Nielsen K.L."/>
            <person name="Barreto Crespo M.T."/>
            <person name="Stensballe A."/>
            <person name="Nielsen J.L."/>
        </authorList>
    </citation>
    <scope>NUCLEOTIDE SEQUENCE [LARGE SCALE GENOMIC DNA]</scope>
    <source>
        <strain evidence="4 5">I11</strain>
    </source>
</reference>
<dbReference type="PROSITE" id="PS00584">
    <property type="entry name" value="PFKB_KINASES_2"/>
    <property type="match status" value="1"/>
</dbReference>
<feature type="domain" description="Carbohydrate kinase PfkB" evidence="3">
    <location>
        <begin position="23"/>
        <end position="285"/>
    </location>
</feature>
<dbReference type="EMBL" id="AGUD01000296">
    <property type="protein sequence ID" value="EHN09261.1"/>
    <property type="molecule type" value="Genomic_DNA"/>
</dbReference>
<keyword evidence="2 4" id="KW-0418">Kinase</keyword>
<name>H0EAM7_9ACTN</name>
<dbReference type="InterPro" id="IPR002173">
    <property type="entry name" value="Carboh/pur_kinase_PfkB_CS"/>
</dbReference>
<dbReference type="InterPro" id="IPR011611">
    <property type="entry name" value="PfkB_dom"/>
</dbReference>
<dbReference type="PATRIC" id="fig|1097667.3.peg.3866"/>
<dbReference type="InterPro" id="IPR029056">
    <property type="entry name" value="Ribokinase-like"/>
</dbReference>
<gene>
    <name evidence="4" type="ORF">PAI11_39010</name>
</gene>
<organism evidence="4 5">
    <name type="scientific">Patulibacter medicamentivorans</name>
    <dbReference type="NCBI Taxonomy" id="1097667"/>
    <lineage>
        <taxon>Bacteria</taxon>
        <taxon>Bacillati</taxon>
        <taxon>Actinomycetota</taxon>
        <taxon>Thermoleophilia</taxon>
        <taxon>Solirubrobacterales</taxon>
        <taxon>Patulibacteraceae</taxon>
        <taxon>Patulibacter</taxon>
    </lineage>
</organism>
<keyword evidence="1 4" id="KW-0808">Transferase</keyword>
<evidence type="ECO:0000256" key="1">
    <source>
        <dbReference type="ARBA" id="ARBA00022679"/>
    </source>
</evidence>
<dbReference type="SUPFAM" id="SSF53613">
    <property type="entry name" value="Ribokinase-like"/>
    <property type="match status" value="1"/>
</dbReference>